<dbReference type="PANTHER" id="PTHR47485">
    <property type="entry name" value="THYLAKOID LUMENAL 17.4 KDA PROTEIN, CHLOROPLASTIC"/>
    <property type="match status" value="1"/>
</dbReference>
<name>A0A450TPK1_9GAMM</name>
<reference evidence="4" key="1">
    <citation type="submission" date="2019-02" db="EMBL/GenBank/DDBJ databases">
        <authorList>
            <person name="Gruber-Vodicka R. H."/>
            <person name="Seah K. B. B."/>
        </authorList>
    </citation>
    <scope>NUCLEOTIDE SEQUENCE</scope>
    <source>
        <strain evidence="4">BECK_BZ131</strain>
    </source>
</reference>
<dbReference type="SUPFAM" id="SSF141571">
    <property type="entry name" value="Pentapeptide repeat-like"/>
    <property type="match status" value="1"/>
</dbReference>
<accession>A0A450TPK1</accession>
<dbReference type="Gene3D" id="2.160.20.80">
    <property type="entry name" value="E3 ubiquitin-protein ligase SopA"/>
    <property type="match status" value="1"/>
</dbReference>
<evidence type="ECO:0000313" key="4">
    <source>
        <dbReference type="EMBL" id="VFJ69902.1"/>
    </source>
</evidence>
<evidence type="ECO:0000256" key="2">
    <source>
        <dbReference type="SAM" id="MobiDB-lite"/>
    </source>
</evidence>
<dbReference type="Pfam" id="PF00805">
    <property type="entry name" value="Pentapeptide"/>
    <property type="match status" value="2"/>
</dbReference>
<proteinExistence type="predicted"/>
<evidence type="ECO:0000256" key="3">
    <source>
        <dbReference type="SAM" id="Phobius"/>
    </source>
</evidence>
<keyword evidence="3" id="KW-1133">Transmembrane helix</keyword>
<dbReference type="PANTHER" id="PTHR47485:SF1">
    <property type="entry name" value="THYLAKOID LUMENAL 17.4 KDA PROTEIN, CHLOROPLASTIC"/>
    <property type="match status" value="1"/>
</dbReference>
<organism evidence="4">
    <name type="scientific">Candidatus Kentrum sp. FW</name>
    <dbReference type="NCBI Taxonomy" id="2126338"/>
    <lineage>
        <taxon>Bacteria</taxon>
        <taxon>Pseudomonadati</taxon>
        <taxon>Pseudomonadota</taxon>
        <taxon>Gammaproteobacteria</taxon>
        <taxon>Candidatus Kentrum</taxon>
    </lineage>
</organism>
<gene>
    <name evidence="4" type="ORF">BECKFW1821C_GA0114237_102031</name>
</gene>
<keyword evidence="1" id="KW-0677">Repeat</keyword>
<dbReference type="AlphaFoldDB" id="A0A450TPK1"/>
<sequence>MGLAPFPPKLELETRPRFRVAIGILLGFFFFIMAAGLLLLTELTIKDWPWTSLSALTAAPSLVITWYWRTIHKQKELDTAEQGLLTERFTRAIELLGNKNLQVCLGGIYALERIAKDSEQDHWTVMETLCAFVRENTKEAKVADPGNNKSSSASVERGGSAFEQPDIAVQAALTVIGRRGKERRDREREKDKRLDLKSTHLERADLRRVHLEKADLRRAHLKETNLADAHLDEAHLWRTHLEEARLGGAHLKEARFWGAHLEKANLVGAYLQKADFRDAYLDGTYLDEAHLEGAKLLFAKGLIQSQIDAAICDKRTELPAGISWSGPNGHVVGPDTPDDKRTTAVS</sequence>
<keyword evidence="3" id="KW-0472">Membrane</keyword>
<protein>
    <submittedName>
        <fullName evidence="4">Pentapeptide repeat-containing protein</fullName>
    </submittedName>
</protein>
<feature type="compositionally biased region" description="Basic and acidic residues" evidence="2">
    <location>
        <begin position="337"/>
        <end position="346"/>
    </location>
</feature>
<feature type="region of interest" description="Disordered" evidence="2">
    <location>
        <begin position="323"/>
        <end position="346"/>
    </location>
</feature>
<evidence type="ECO:0000256" key="1">
    <source>
        <dbReference type="ARBA" id="ARBA00022737"/>
    </source>
</evidence>
<feature type="transmembrane region" description="Helical" evidence="3">
    <location>
        <begin position="48"/>
        <end position="68"/>
    </location>
</feature>
<feature type="region of interest" description="Disordered" evidence="2">
    <location>
        <begin position="140"/>
        <end position="160"/>
    </location>
</feature>
<dbReference type="EMBL" id="CAADFE010000020">
    <property type="protein sequence ID" value="VFJ69902.1"/>
    <property type="molecule type" value="Genomic_DNA"/>
</dbReference>
<feature type="transmembrane region" description="Helical" evidence="3">
    <location>
        <begin position="20"/>
        <end position="41"/>
    </location>
</feature>
<dbReference type="InterPro" id="IPR001646">
    <property type="entry name" value="5peptide_repeat"/>
</dbReference>
<keyword evidence="3" id="KW-0812">Transmembrane</keyword>